<dbReference type="GO" id="GO:0019843">
    <property type="term" value="F:rRNA binding"/>
    <property type="evidence" value="ECO:0007669"/>
    <property type="project" value="UniProtKB-UniRule"/>
</dbReference>
<keyword evidence="12" id="KW-1185">Reference proteome</keyword>
<dbReference type="SUPFAM" id="SSF54843">
    <property type="entry name" value="Ribosomal protein L22"/>
    <property type="match status" value="1"/>
</dbReference>
<proteinExistence type="inferred from homology"/>
<keyword evidence="4 7" id="KW-0689">Ribosomal protein</keyword>
<dbReference type="AlphaFoldDB" id="A0A369KHW3"/>
<comment type="function">
    <text evidence="7 10">This protein binds specifically to 23S rRNA; its binding is stimulated by other ribosomal proteins, e.g., L4, L17, and L20. It is important during the early stages of 50S assembly. It makes multiple contacts with different domains of the 23S rRNA in the assembled 50S subunit and ribosome.</text>
</comment>
<protein>
    <recommendedName>
        <fullName evidence="6 7">Large ribosomal subunit protein uL22</fullName>
    </recommendedName>
</protein>
<dbReference type="InterPro" id="IPR036394">
    <property type="entry name" value="Ribosomal_uL22_sf"/>
</dbReference>
<dbReference type="EMBL" id="QQBG01000017">
    <property type="protein sequence ID" value="RDB31383.1"/>
    <property type="molecule type" value="Genomic_DNA"/>
</dbReference>
<evidence type="ECO:0000256" key="4">
    <source>
        <dbReference type="ARBA" id="ARBA00022980"/>
    </source>
</evidence>
<comment type="caution">
    <text evidence="11">The sequence shown here is derived from an EMBL/GenBank/DDBJ whole genome shotgun (WGS) entry which is preliminary data.</text>
</comment>
<evidence type="ECO:0000256" key="10">
    <source>
        <dbReference type="RuleBase" id="RU004008"/>
    </source>
</evidence>
<keyword evidence="2 7" id="KW-0699">rRNA-binding</keyword>
<dbReference type="RefSeq" id="WP_114544436.1">
    <property type="nucleotide sequence ID" value="NZ_QQBG01000017.1"/>
</dbReference>
<evidence type="ECO:0000256" key="2">
    <source>
        <dbReference type="ARBA" id="ARBA00022730"/>
    </source>
</evidence>
<dbReference type="NCBIfam" id="TIGR01044">
    <property type="entry name" value="rplV_bact"/>
    <property type="match status" value="1"/>
</dbReference>
<dbReference type="InterPro" id="IPR005727">
    <property type="entry name" value="Ribosomal_uL22_bac/chlpt-type"/>
</dbReference>
<dbReference type="PANTHER" id="PTHR13501:SF8">
    <property type="entry name" value="LARGE RIBOSOMAL SUBUNIT PROTEIN UL22M"/>
    <property type="match status" value="1"/>
</dbReference>
<evidence type="ECO:0000256" key="3">
    <source>
        <dbReference type="ARBA" id="ARBA00022884"/>
    </source>
</evidence>
<evidence type="ECO:0000313" key="11">
    <source>
        <dbReference type="EMBL" id="RDB31383.1"/>
    </source>
</evidence>
<accession>A0A369KHW3</accession>
<evidence type="ECO:0000256" key="6">
    <source>
        <dbReference type="ARBA" id="ARBA00035207"/>
    </source>
</evidence>
<dbReference type="Gene3D" id="3.90.470.10">
    <property type="entry name" value="Ribosomal protein L22/L17"/>
    <property type="match status" value="1"/>
</dbReference>
<sequence length="125" mass="13671">MNGQQSEQKSARALSKYVRISPRKARLVVGMIRGVRVPEAVFRLSQSGTKSGRLLMLTLMSAVSNAESKFLVPRQDLVVLRATVDEGPRLKRARGRSRGGKTPILKRMSHLTVVVGCASSLQEGI</sequence>
<evidence type="ECO:0000256" key="8">
    <source>
        <dbReference type="RuleBase" id="RU004005"/>
    </source>
</evidence>
<dbReference type="InterPro" id="IPR047867">
    <property type="entry name" value="Ribosomal_uL22_bac/org-type"/>
</dbReference>
<dbReference type="PANTHER" id="PTHR13501">
    <property type="entry name" value="CHLOROPLAST 50S RIBOSOMAL PROTEIN L22-RELATED"/>
    <property type="match status" value="1"/>
</dbReference>
<dbReference type="GO" id="GO:0006412">
    <property type="term" value="P:translation"/>
    <property type="evidence" value="ECO:0007669"/>
    <property type="project" value="UniProtKB-UniRule"/>
</dbReference>
<evidence type="ECO:0000256" key="7">
    <source>
        <dbReference type="HAMAP-Rule" id="MF_01331"/>
    </source>
</evidence>
<dbReference type="GO" id="GO:0003735">
    <property type="term" value="F:structural constituent of ribosome"/>
    <property type="evidence" value="ECO:0007669"/>
    <property type="project" value="InterPro"/>
</dbReference>
<comment type="function">
    <text evidence="7">The globular domain of the protein is located near the polypeptide exit tunnel on the outside of the subunit, while an extended beta-hairpin is found that lines the wall of the exit tunnel in the center of the 70S ribosome.</text>
</comment>
<evidence type="ECO:0000256" key="1">
    <source>
        <dbReference type="ARBA" id="ARBA00009451"/>
    </source>
</evidence>
<reference evidence="11 12" key="1">
    <citation type="submission" date="2018-07" db="EMBL/GenBank/DDBJ databases">
        <title>Comparative genomics of the Candidatus Parilichlamydiaceae reveals evidence of convergent evolution and genome reduction in the phylum Chlamydiae.</title>
        <authorList>
            <person name="Taylor-Brown A."/>
            <person name="Polkinghorne A."/>
        </authorList>
    </citation>
    <scope>NUCLEOTIDE SEQUENCE [LARGE SCALE GENOMIC DNA]</scope>
    <source>
        <strain evidence="11 12">Hat2</strain>
    </source>
</reference>
<evidence type="ECO:0000313" key="12">
    <source>
        <dbReference type="Proteomes" id="UP000253816"/>
    </source>
</evidence>
<gene>
    <name evidence="7" type="primary">rplV</name>
    <name evidence="11" type="ORF">HAT2_00512</name>
</gene>
<keyword evidence="3 7" id="KW-0694">RNA-binding</keyword>
<organism evidence="11 12">
    <name type="scientific">Candidatus Similichlamydia laticola</name>
    <dbReference type="NCBI Taxonomy" id="2170265"/>
    <lineage>
        <taxon>Bacteria</taxon>
        <taxon>Pseudomonadati</taxon>
        <taxon>Chlamydiota</taxon>
        <taxon>Chlamydiia</taxon>
        <taxon>Parachlamydiales</taxon>
        <taxon>Candidatus Parilichlamydiaceae</taxon>
        <taxon>Candidatus Similichlamydia</taxon>
    </lineage>
</organism>
<dbReference type="InterPro" id="IPR001063">
    <property type="entry name" value="Ribosomal_uL22"/>
</dbReference>
<keyword evidence="5 7" id="KW-0687">Ribonucleoprotein</keyword>
<comment type="similarity">
    <text evidence="1 7 8">Belongs to the universal ribosomal protein uL22 family.</text>
</comment>
<dbReference type="HAMAP" id="MF_01331_B">
    <property type="entry name" value="Ribosomal_uL22_B"/>
    <property type="match status" value="1"/>
</dbReference>
<comment type="subunit">
    <text evidence="7 9">Part of the 50S ribosomal subunit.</text>
</comment>
<evidence type="ECO:0000256" key="9">
    <source>
        <dbReference type="RuleBase" id="RU004006"/>
    </source>
</evidence>
<name>A0A369KHW3_9BACT</name>
<dbReference type="Proteomes" id="UP000253816">
    <property type="component" value="Unassembled WGS sequence"/>
</dbReference>
<dbReference type="CDD" id="cd00336">
    <property type="entry name" value="Ribosomal_L22"/>
    <property type="match status" value="1"/>
</dbReference>
<dbReference type="GO" id="GO:0022625">
    <property type="term" value="C:cytosolic large ribosomal subunit"/>
    <property type="evidence" value="ECO:0007669"/>
    <property type="project" value="TreeGrafter"/>
</dbReference>
<dbReference type="Pfam" id="PF00237">
    <property type="entry name" value="Ribosomal_L22"/>
    <property type="match status" value="1"/>
</dbReference>
<evidence type="ECO:0000256" key="5">
    <source>
        <dbReference type="ARBA" id="ARBA00023274"/>
    </source>
</evidence>
<dbReference type="OrthoDB" id="9805969at2"/>